<dbReference type="EMBL" id="GIBP01004607">
    <property type="protein sequence ID" value="NDV33576.1"/>
    <property type="molecule type" value="Transcribed_RNA"/>
</dbReference>
<dbReference type="InterPro" id="IPR002885">
    <property type="entry name" value="PPR_rpt"/>
</dbReference>
<dbReference type="Pfam" id="PF14432">
    <property type="entry name" value="DYW_deaminase"/>
    <property type="match status" value="1"/>
</dbReference>
<name>A0A6B2L9B8_9EUKA</name>
<dbReference type="GO" id="GO:0008270">
    <property type="term" value="F:zinc ion binding"/>
    <property type="evidence" value="ECO:0007669"/>
    <property type="project" value="InterPro"/>
</dbReference>
<dbReference type="Pfam" id="PF20431">
    <property type="entry name" value="E_motif"/>
    <property type="match status" value="1"/>
</dbReference>
<dbReference type="AlphaFoldDB" id="A0A6B2L9B8"/>
<dbReference type="InterPro" id="IPR011990">
    <property type="entry name" value="TPR-like_helical_dom_sf"/>
</dbReference>
<dbReference type="PANTHER" id="PTHR47926:SF382">
    <property type="entry name" value="PENTACOTRIPEPTIDE-REPEAT REGION OF PRORP DOMAIN-CONTAINING PROTEIN"/>
    <property type="match status" value="1"/>
</dbReference>
<dbReference type="InterPro" id="IPR046848">
    <property type="entry name" value="E_motif"/>
</dbReference>
<dbReference type="NCBIfam" id="TIGR00756">
    <property type="entry name" value="PPR"/>
    <property type="match status" value="2"/>
</dbReference>
<dbReference type="PANTHER" id="PTHR47926">
    <property type="entry name" value="PENTATRICOPEPTIDE REPEAT-CONTAINING PROTEIN"/>
    <property type="match status" value="1"/>
</dbReference>
<reference evidence="4" key="1">
    <citation type="journal article" date="2020" name="J. Eukaryot. Microbiol.">
        <title>De novo Sequencing, Assembly and Annotation of the Transcriptome for the Free-Living Testate Amoeba Arcella intermedia.</title>
        <authorList>
            <person name="Ribeiro G.M."/>
            <person name="Porfirio-Sousa A.L."/>
            <person name="Maurer-Alcala X.X."/>
            <person name="Katz L.A."/>
            <person name="Lahr D.J.G."/>
        </authorList>
    </citation>
    <scope>NUCLEOTIDE SEQUENCE</scope>
</reference>
<feature type="domain" description="DYW" evidence="3">
    <location>
        <begin position="243"/>
        <end position="334"/>
    </location>
</feature>
<dbReference type="GO" id="GO:0003723">
    <property type="term" value="F:RNA binding"/>
    <property type="evidence" value="ECO:0007669"/>
    <property type="project" value="InterPro"/>
</dbReference>
<feature type="repeat" description="PPR" evidence="2">
    <location>
        <begin position="1"/>
        <end position="28"/>
    </location>
</feature>
<evidence type="ECO:0000259" key="3">
    <source>
        <dbReference type="Pfam" id="PF14432"/>
    </source>
</evidence>
<evidence type="ECO:0000256" key="2">
    <source>
        <dbReference type="PROSITE-ProRule" id="PRU00708"/>
    </source>
</evidence>
<dbReference type="InterPro" id="IPR032867">
    <property type="entry name" value="DYW_dom"/>
</dbReference>
<feature type="repeat" description="PPR" evidence="2">
    <location>
        <begin position="31"/>
        <end position="65"/>
    </location>
</feature>
<keyword evidence="1" id="KW-0677">Repeat</keyword>
<accession>A0A6B2L9B8</accession>
<dbReference type="Pfam" id="PF01535">
    <property type="entry name" value="PPR"/>
    <property type="match status" value="2"/>
</dbReference>
<dbReference type="InterPro" id="IPR046960">
    <property type="entry name" value="PPR_At4g14850-like_plant"/>
</dbReference>
<proteinExistence type="predicted"/>
<sequence>MWNSLINSYSKCGEFENSCKLFEKMPKQLIDASTYTIMIGLYGDFRMPEKALALLDEMKKHNFKIDVFVIGSLLHVYSHALLPDEALNLYHRMQTDYGVVPHAFHVMILIDALGRSGRLEEAEHFSKSNPSEMSWKTLLGACRLYNDESRAERVFNEIQKIVPGEVSSYILLLNIHAALGHWEKYNKLKDEMNDKSLKKIPGKSWIYVNGKKHSFVAHEKNHPSLSTITKFRGKVMKRITKIGYKPDFSWVVKDIPDEEKEMDLCEHSERFALYFAMIEDTSDKPITIFKNLRVCGDCHTHTALVSKAFKREIRLRDSAVWHIFEDGQCSCKNKF</sequence>
<organism evidence="4">
    <name type="scientific">Arcella intermedia</name>
    <dbReference type="NCBI Taxonomy" id="1963864"/>
    <lineage>
        <taxon>Eukaryota</taxon>
        <taxon>Amoebozoa</taxon>
        <taxon>Tubulinea</taxon>
        <taxon>Elardia</taxon>
        <taxon>Arcellinida</taxon>
        <taxon>Sphaerothecina</taxon>
        <taxon>Arcellidae</taxon>
        <taxon>Arcella</taxon>
    </lineage>
</organism>
<evidence type="ECO:0000313" key="4">
    <source>
        <dbReference type="EMBL" id="NDV33576.1"/>
    </source>
</evidence>
<dbReference type="Gene3D" id="1.25.40.10">
    <property type="entry name" value="Tetratricopeptide repeat domain"/>
    <property type="match status" value="1"/>
</dbReference>
<evidence type="ECO:0000256" key="1">
    <source>
        <dbReference type="ARBA" id="ARBA00022737"/>
    </source>
</evidence>
<dbReference type="GO" id="GO:0009451">
    <property type="term" value="P:RNA modification"/>
    <property type="evidence" value="ECO:0007669"/>
    <property type="project" value="InterPro"/>
</dbReference>
<dbReference type="PROSITE" id="PS51375">
    <property type="entry name" value="PPR"/>
    <property type="match status" value="2"/>
</dbReference>
<protein>
    <recommendedName>
        <fullName evidence="3">DYW domain-containing protein</fullName>
    </recommendedName>
</protein>
<dbReference type="FunFam" id="1.25.40.10:FF:000158">
    <property type="entry name" value="pentatricopeptide repeat-containing protein At2g33680"/>
    <property type="match status" value="1"/>
</dbReference>
<dbReference type="Pfam" id="PF13041">
    <property type="entry name" value="PPR_2"/>
    <property type="match status" value="1"/>
</dbReference>
<dbReference type="GO" id="GO:0048731">
    <property type="term" value="P:system development"/>
    <property type="evidence" value="ECO:0007669"/>
    <property type="project" value="UniProtKB-ARBA"/>
</dbReference>